<dbReference type="AlphaFoldDB" id="A0A1L6F8N4"/>
<keyword evidence="1" id="KW-1133">Transmembrane helix</keyword>
<evidence type="ECO:0000256" key="1">
    <source>
        <dbReference type="SAM" id="Phobius"/>
    </source>
</evidence>
<dbReference type="KEGG" id="tcl:Tchl_0399"/>
<organism evidence="2 3">
    <name type="scientific">Thauera chlorobenzoica</name>
    <dbReference type="NCBI Taxonomy" id="96773"/>
    <lineage>
        <taxon>Bacteria</taxon>
        <taxon>Pseudomonadati</taxon>
        <taxon>Pseudomonadota</taxon>
        <taxon>Betaproteobacteria</taxon>
        <taxon>Rhodocyclales</taxon>
        <taxon>Zoogloeaceae</taxon>
        <taxon>Thauera</taxon>
    </lineage>
</organism>
<dbReference type="EMBL" id="CP018839">
    <property type="protein sequence ID" value="APR03271.1"/>
    <property type="molecule type" value="Genomic_DNA"/>
</dbReference>
<protein>
    <recommendedName>
        <fullName evidence="4">DUF2335 domain-containing protein</fullName>
    </recommendedName>
</protein>
<evidence type="ECO:0000313" key="3">
    <source>
        <dbReference type="Proteomes" id="UP000185739"/>
    </source>
</evidence>
<proteinExistence type="predicted"/>
<evidence type="ECO:0000313" key="2">
    <source>
        <dbReference type="EMBL" id="APR03271.1"/>
    </source>
</evidence>
<gene>
    <name evidence="2" type="ORF">Tchl_0399</name>
</gene>
<accession>A0A1L6F8N4</accession>
<keyword evidence="3" id="KW-1185">Reference proteome</keyword>
<evidence type="ECO:0008006" key="4">
    <source>
        <dbReference type="Google" id="ProtNLM"/>
    </source>
</evidence>
<keyword evidence="1" id="KW-0812">Transmembrane</keyword>
<feature type="transmembrane region" description="Helical" evidence="1">
    <location>
        <begin position="42"/>
        <end position="63"/>
    </location>
</feature>
<keyword evidence="1" id="KW-0472">Membrane</keyword>
<feature type="transmembrane region" description="Helical" evidence="1">
    <location>
        <begin position="69"/>
        <end position="88"/>
    </location>
</feature>
<dbReference type="Proteomes" id="UP000185739">
    <property type="component" value="Chromosome"/>
</dbReference>
<name>A0A1L6F8N4_9RHOO</name>
<reference evidence="2 3" key="1">
    <citation type="submission" date="2016-12" db="EMBL/GenBank/DDBJ databases">
        <title>Complete genome sequence of Thauera chlorobenzoica, a Betaproteobacterium degrading haloaromatics anaerobically to CO2 and halides.</title>
        <authorList>
            <person name="Goris T."/>
            <person name="Mergelsberg M."/>
            <person name="Boll M."/>
        </authorList>
    </citation>
    <scope>NUCLEOTIDE SEQUENCE [LARGE SCALE GENOMIC DNA]</scope>
    <source>
        <strain evidence="2 3">3CB1</strain>
    </source>
</reference>
<sequence length="98" mass="10779">MERLHHFRPDLVDFVIEQTRTEAEHRRRQDVIVNRFIFVERVIGQLSAIVVASLGIAGGIYAGLNGQPWLGGTIATVTIGTLGVAFLGRRSKAPPDTK</sequence>